<dbReference type="EC" id="3.5.4.33" evidence="2"/>
<organism evidence="10 11">
    <name type="scientific">Chlamydomonas reinhardtii</name>
    <name type="common">Chlamydomonas smithii</name>
    <dbReference type="NCBI Taxonomy" id="3055"/>
    <lineage>
        <taxon>Eukaryota</taxon>
        <taxon>Viridiplantae</taxon>
        <taxon>Chlorophyta</taxon>
        <taxon>core chlorophytes</taxon>
        <taxon>Chlorophyceae</taxon>
        <taxon>CS clade</taxon>
        <taxon>Chlamydomonadales</taxon>
        <taxon>Chlamydomonadaceae</taxon>
        <taxon>Chlamydomonas</taxon>
    </lineage>
</organism>
<feature type="compositionally biased region" description="Basic and acidic residues" evidence="8">
    <location>
        <begin position="397"/>
        <end position="407"/>
    </location>
</feature>
<protein>
    <recommendedName>
        <fullName evidence="2">tRNA(adenine(34)) deaminase</fullName>
        <ecNumber evidence="2">3.5.4.33</ecNumber>
    </recommendedName>
</protein>
<keyword evidence="4" id="KW-0479">Metal-binding</keyword>
<dbReference type="GO" id="GO:0002100">
    <property type="term" value="P:tRNA wobble adenosine to inosine editing"/>
    <property type="evidence" value="ECO:0000318"/>
    <property type="project" value="GO_Central"/>
</dbReference>
<evidence type="ECO:0000256" key="7">
    <source>
        <dbReference type="ARBA" id="ARBA00048045"/>
    </source>
</evidence>
<dbReference type="SUPFAM" id="SSF53927">
    <property type="entry name" value="Cytidine deaminase-like"/>
    <property type="match status" value="1"/>
</dbReference>
<comment type="catalytic activity">
    <reaction evidence="7">
        <text>adenosine(34) in tRNA + H2O + H(+) = inosine(34) in tRNA + NH4(+)</text>
        <dbReference type="Rhea" id="RHEA:43168"/>
        <dbReference type="Rhea" id="RHEA-COMP:10373"/>
        <dbReference type="Rhea" id="RHEA-COMP:10374"/>
        <dbReference type="ChEBI" id="CHEBI:15377"/>
        <dbReference type="ChEBI" id="CHEBI:15378"/>
        <dbReference type="ChEBI" id="CHEBI:28938"/>
        <dbReference type="ChEBI" id="CHEBI:74411"/>
        <dbReference type="ChEBI" id="CHEBI:82852"/>
        <dbReference type="EC" id="3.5.4.33"/>
    </reaction>
</comment>
<evidence type="ECO:0000256" key="1">
    <source>
        <dbReference type="ARBA" id="ARBA00001947"/>
    </source>
</evidence>
<feature type="compositionally biased region" description="Low complexity" evidence="8">
    <location>
        <begin position="162"/>
        <end position="171"/>
    </location>
</feature>
<dbReference type="EMBL" id="CM008974">
    <property type="protein sequence ID" value="PNW73804.1"/>
    <property type="molecule type" value="Genomic_DNA"/>
</dbReference>
<dbReference type="CDD" id="cd01285">
    <property type="entry name" value="nucleoside_deaminase"/>
    <property type="match status" value="1"/>
</dbReference>
<sequence length="495" mass="51368">MAFAFLERNWAAAPTPASRLPVRCSVARGTAAGTPASDAPEHLRQFSIPLQNPQRRRLSSAVAASVLQSPAAQTQNETGRILLLDYSSAVDPAGPSSGELTEAYSPSASHSALPQTSTTSQSARARRAASDVDVAADSAESDIELEEQRHQASPFPSPAPSPSSHSSSSSFTDSDLHFMRLALQQARRAAAADEVPVGAVLVAADGATVLAAGHNRVHRLRSPLAHAEMLCLAAGAARSRAWRLLGTTLYVTLEPCPMCAGALMQARVGRVVYGARQPRLGADGSWVQLFPQAAPAAVAGRQAGQQQQQQQQQQQRVGQAAAMQQAGHRCGAADVEHGLSAGQGLGNGMAPEAEPGMVAGRAAGQGPEPEAWGRESWLSSRAAAASLHTRHTRPHRRCADSHTPASRDVEAAVNTGADAGPKAAPSVASAGACERASAAGAPAWAAAASASVLPEAPPPPPHPFHDSIVVEGGCLAEECADVMRAFFRRRRREAA</sequence>
<evidence type="ECO:0000256" key="5">
    <source>
        <dbReference type="ARBA" id="ARBA00022801"/>
    </source>
</evidence>
<evidence type="ECO:0000259" key="9">
    <source>
        <dbReference type="PROSITE" id="PS51747"/>
    </source>
</evidence>
<keyword evidence="6" id="KW-0862">Zinc</keyword>
<dbReference type="GO" id="GO:0046872">
    <property type="term" value="F:metal ion binding"/>
    <property type="evidence" value="ECO:0007669"/>
    <property type="project" value="UniProtKB-KW"/>
</dbReference>
<dbReference type="InterPro" id="IPR028883">
    <property type="entry name" value="tRNA_aden_deaminase"/>
</dbReference>
<dbReference type="GeneID" id="5719182"/>
<keyword evidence="5" id="KW-0378">Hydrolase</keyword>
<keyword evidence="11" id="KW-1185">Reference proteome</keyword>
<gene>
    <name evidence="10" type="ORF">CHLRE_13g573300v5</name>
</gene>
<feature type="compositionally biased region" description="Polar residues" evidence="8">
    <location>
        <begin position="104"/>
        <end position="114"/>
    </location>
</feature>
<evidence type="ECO:0000256" key="8">
    <source>
        <dbReference type="SAM" id="MobiDB-lite"/>
    </source>
</evidence>
<comment type="cofactor">
    <cofactor evidence="1">
        <name>Zn(2+)</name>
        <dbReference type="ChEBI" id="CHEBI:29105"/>
    </cofactor>
</comment>
<dbReference type="AlphaFoldDB" id="A0A2K3CZT5"/>
<dbReference type="GO" id="GO:0008251">
    <property type="term" value="F:tRNA-specific adenosine deaminase activity"/>
    <property type="evidence" value="ECO:0000318"/>
    <property type="project" value="GO_Central"/>
</dbReference>
<dbReference type="PROSITE" id="PS51747">
    <property type="entry name" value="CYT_DCMP_DEAMINASES_2"/>
    <property type="match status" value="1"/>
</dbReference>
<dbReference type="PaxDb" id="3055-EDP09008"/>
<dbReference type="OrthoDB" id="408702at2759"/>
<proteinExistence type="inferred from homology"/>
<evidence type="ECO:0000256" key="6">
    <source>
        <dbReference type="ARBA" id="ARBA00022833"/>
    </source>
</evidence>
<dbReference type="GO" id="GO:0052717">
    <property type="term" value="F:tRNA-specific adenosine-34 deaminase activity"/>
    <property type="evidence" value="ECO:0007669"/>
    <property type="project" value="UniProtKB-EC"/>
</dbReference>
<dbReference type="PANTHER" id="PTHR11079:SF179">
    <property type="entry name" value="TRNA(ADENINE(34)) DEAMINASE, CHLOROPLASTIC"/>
    <property type="match status" value="1"/>
</dbReference>
<feature type="region of interest" description="Disordered" evidence="8">
    <location>
        <begin position="341"/>
        <end position="407"/>
    </location>
</feature>
<dbReference type="RefSeq" id="XP_042917386.1">
    <property type="nucleotide sequence ID" value="XM_043069411.1"/>
</dbReference>
<feature type="region of interest" description="Disordered" evidence="8">
    <location>
        <begin position="92"/>
        <end position="171"/>
    </location>
</feature>
<reference evidence="10 11" key="1">
    <citation type="journal article" date="2007" name="Science">
        <title>The Chlamydomonas genome reveals the evolution of key animal and plant functions.</title>
        <authorList>
            <person name="Merchant S.S."/>
            <person name="Prochnik S.E."/>
            <person name="Vallon O."/>
            <person name="Harris E.H."/>
            <person name="Karpowicz S.J."/>
            <person name="Witman G.B."/>
            <person name="Terry A."/>
            <person name="Salamov A."/>
            <person name="Fritz-Laylin L.K."/>
            <person name="Marechal-Drouard L."/>
            <person name="Marshall W.F."/>
            <person name="Qu L.H."/>
            <person name="Nelson D.R."/>
            <person name="Sanderfoot A.A."/>
            <person name="Spalding M.H."/>
            <person name="Kapitonov V.V."/>
            <person name="Ren Q."/>
            <person name="Ferris P."/>
            <person name="Lindquist E."/>
            <person name="Shapiro H."/>
            <person name="Lucas S.M."/>
            <person name="Grimwood J."/>
            <person name="Schmutz J."/>
            <person name="Cardol P."/>
            <person name="Cerutti H."/>
            <person name="Chanfreau G."/>
            <person name="Chen C.L."/>
            <person name="Cognat V."/>
            <person name="Croft M.T."/>
            <person name="Dent R."/>
            <person name="Dutcher S."/>
            <person name="Fernandez E."/>
            <person name="Fukuzawa H."/>
            <person name="Gonzalez-Ballester D."/>
            <person name="Gonzalez-Halphen D."/>
            <person name="Hallmann A."/>
            <person name="Hanikenne M."/>
            <person name="Hippler M."/>
            <person name="Inwood W."/>
            <person name="Jabbari K."/>
            <person name="Kalanon M."/>
            <person name="Kuras R."/>
            <person name="Lefebvre P.A."/>
            <person name="Lemaire S.D."/>
            <person name="Lobanov A.V."/>
            <person name="Lohr M."/>
            <person name="Manuell A."/>
            <person name="Meier I."/>
            <person name="Mets L."/>
            <person name="Mittag M."/>
            <person name="Mittelmeier T."/>
            <person name="Moroney J.V."/>
            <person name="Moseley J."/>
            <person name="Napoli C."/>
            <person name="Nedelcu A.M."/>
            <person name="Niyogi K."/>
            <person name="Novoselov S.V."/>
            <person name="Paulsen I.T."/>
            <person name="Pazour G."/>
            <person name="Purton S."/>
            <person name="Ral J.P."/>
            <person name="Riano-Pachon D.M."/>
            <person name="Riekhof W."/>
            <person name="Rymarquis L."/>
            <person name="Schroda M."/>
            <person name="Stern D."/>
            <person name="Umen J."/>
            <person name="Willows R."/>
            <person name="Wilson N."/>
            <person name="Zimmer S.L."/>
            <person name="Allmer J."/>
            <person name="Balk J."/>
            <person name="Bisova K."/>
            <person name="Chen C.J."/>
            <person name="Elias M."/>
            <person name="Gendler K."/>
            <person name="Hauser C."/>
            <person name="Lamb M.R."/>
            <person name="Ledford H."/>
            <person name="Long J.C."/>
            <person name="Minagawa J."/>
            <person name="Page M.D."/>
            <person name="Pan J."/>
            <person name="Pootakham W."/>
            <person name="Roje S."/>
            <person name="Rose A."/>
            <person name="Stahlberg E."/>
            <person name="Terauchi A.M."/>
            <person name="Yang P."/>
            <person name="Ball S."/>
            <person name="Bowler C."/>
            <person name="Dieckmann C.L."/>
            <person name="Gladyshev V.N."/>
            <person name="Green P."/>
            <person name="Jorgensen R."/>
            <person name="Mayfield S."/>
            <person name="Mueller-Roeber B."/>
            <person name="Rajamani S."/>
            <person name="Sayre R.T."/>
            <person name="Brokstein P."/>
            <person name="Dubchak I."/>
            <person name="Goodstein D."/>
            <person name="Hornick L."/>
            <person name="Huang Y.W."/>
            <person name="Jhaveri J."/>
            <person name="Luo Y."/>
            <person name="Martinez D."/>
            <person name="Ngau W.C."/>
            <person name="Otillar B."/>
            <person name="Poliakov A."/>
            <person name="Porter A."/>
            <person name="Szajkowski L."/>
            <person name="Werner G."/>
            <person name="Zhou K."/>
            <person name="Grigoriev I.V."/>
            <person name="Rokhsar D.S."/>
            <person name="Grossman A.R."/>
        </authorList>
    </citation>
    <scope>NUCLEOTIDE SEQUENCE [LARGE SCALE GENOMIC DNA]</scope>
    <source>
        <strain evidence="11">CC-503</strain>
    </source>
</reference>
<dbReference type="GO" id="GO:0009507">
    <property type="term" value="C:chloroplast"/>
    <property type="evidence" value="ECO:0000318"/>
    <property type="project" value="GO_Central"/>
</dbReference>
<dbReference type="PANTHER" id="PTHR11079">
    <property type="entry name" value="CYTOSINE DEAMINASE FAMILY MEMBER"/>
    <property type="match status" value="1"/>
</dbReference>
<dbReference type="STRING" id="3055.A0A2K3CZT5"/>
<keyword evidence="3" id="KW-0819">tRNA processing</keyword>
<dbReference type="InParanoid" id="A0A2K3CZT5"/>
<evidence type="ECO:0000256" key="3">
    <source>
        <dbReference type="ARBA" id="ARBA00022694"/>
    </source>
</evidence>
<dbReference type="ExpressionAtlas" id="A0A2K3CZT5">
    <property type="expression patterns" value="baseline"/>
</dbReference>
<dbReference type="KEGG" id="cre:CHLRE_13g573300v5"/>
<feature type="domain" description="CMP/dCMP-type deaminase" evidence="9">
    <location>
        <begin position="173"/>
        <end position="297"/>
    </location>
</feature>
<evidence type="ECO:0000256" key="4">
    <source>
        <dbReference type="ARBA" id="ARBA00022723"/>
    </source>
</evidence>
<accession>A0A2K3CZT5</accession>
<dbReference type="Gramene" id="PNW73804">
    <property type="protein sequence ID" value="PNW73804"/>
    <property type="gene ID" value="CHLRE_13g573300v5"/>
</dbReference>
<dbReference type="InterPro" id="IPR002125">
    <property type="entry name" value="CMP_dCMP_dom"/>
</dbReference>
<evidence type="ECO:0000313" key="10">
    <source>
        <dbReference type="EMBL" id="PNW73804.1"/>
    </source>
</evidence>
<dbReference type="Pfam" id="PF00383">
    <property type="entry name" value="dCMP_cyt_deam_1"/>
    <property type="match status" value="1"/>
</dbReference>
<evidence type="ECO:0000256" key="2">
    <source>
        <dbReference type="ARBA" id="ARBA00012740"/>
    </source>
</evidence>
<feature type="region of interest" description="Disordered" evidence="8">
    <location>
        <begin position="300"/>
        <end position="322"/>
    </location>
</feature>
<name>A0A2K3CZT5_CHLRE</name>
<dbReference type="HAMAP" id="MF_00972">
    <property type="entry name" value="tRNA_aden_deaminase"/>
    <property type="match status" value="1"/>
</dbReference>
<dbReference type="Gene3D" id="3.40.140.10">
    <property type="entry name" value="Cytidine Deaminase, domain 2"/>
    <property type="match status" value="1"/>
</dbReference>
<dbReference type="InterPro" id="IPR016193">
    <property type="entry name" value="Cytidine_deaminase-like"/>
</dbReference>
<evidence type="ECO:0000313" key="11">
    <source>
        <dbReference type="Proteomes" id="UP000006906"/>
    </source>
</evidence>
<feature type="compositionally biased region" description="Low complexity" evidence="8">
    <location>
        <begin position="378"/>
        <end position="387"/>
    </location>
</feature>
<dbReference type="Proteomes" id="UP000006906">
    <property type="component" value="Chromosome 13"/>
</dbReference>